<dbReference type="EC" id="2.1.1.72" evidence="1"/>
<keyword evidence="3" id="KW-0808">Transferase</keyword>
<protein>
    <recommendedName>
        <fullName evidence="1">site-specific DNA-methyltransferase (adenine-specific)</fullName>
        <ecNumber evidence="1">2.1.1.72</ecNumber>
    </recommendedName>
</protein>
<dbReference type="Gene3D" id="3.40.50.150">
    <property type="entry name" value="Vaccinia Virus protein VP39"/>
    <property type="match status" value="2"/>
</dbReference>
<dbReference type="InterPro" id="IPR002052">
    <property type="entry name" value="DNA_methylase_N6_adenine_CS"/>
</dbReference>
<reference evidence="6" key="1">
    <citation type="journal article" date="2020" name="Nature">
        <title>Giant virus diversity and host interactions through global metagenomics.</title>
        <authorList>
            <person name="Schulz F."/>
            <person name="Roux S."/>
            <person name="Paez-Espino D."/>
            <person name="Jungbluth S."/>
            <person name="Walsh D.A."/>
            <person name="Denef V.J."/>
            <person name="McMahon K.D."/>
            <person name="Konstantinidis K.T."/>
            <person name="Eloe-Fadrosh E.A."/>
            <person name="Kyrpides N.C."/>
            <person name="Woyke T."/>
        </authorList>
    </citation>
    <scope>NUCLEOTIDE SEQUENCE</scope>
    <source>
        <strain evidence="6">GVMAG-S-ERX555967-131</strain>
    </source>
</reference>
<evidence type="ECO:0000256" key="4">
    <source>
        <dbReference type="ARBA" id="ARBA00022691"/>
    </source>
</evidence>
<dbReference type="SUPFAM" id="SSF53335">
    <property type="entry name" value="S-adenosyl-L-methionine-dependent methyltransferases"/>
    <property type="match status" value="1"/>
</dbReference>
<evidence type="ECO:0000256" key="5">
    <source>
        <dbReference type="ARBA" id="ARBA00047942"/>
    </source>
</evidence>
<evidence type="ECO:0000256" key="1">
    <source>
        <dbReference type="ARBA" id="ARBA00011900"/>
    </source>
</evidence>
<dbReference type="EMBL" id="MN738790">
    <property type="protein sequence ID" value="QHT37133.1"/>
    <property type="molecule type" value="Genomic_DNA"/>
</dbReference>
<dbReference type="PRINTS" id="PR00505">
    <property type="entry name" value="D12N6MTFRASE"/>
</dbReference>
<keyword evidence="2" id="KW-0489">Methyltransferase</keyword>
<dbReference type="GO" id="GO:0003676">
    <property type="term" value="F:nucleic acid binding"/>
    <property type="evidence" value="ECO:0007669"/>
    <property type="project" value="InterPro"/>
</dbReference>
<dbReference type="GO" id="GO:0009307">
    <property type="term" value="P:DNA restriction-modification system"/>
    <property type="evidence" value="ECO:0007669"/>
    <property type="project" value="InterPro"/>
</dbReference>
<sequence length="232" mass="27087">MAYVGGKAKGSEHIIEILNNKKYDNLPYLEPFVGYGHILRRVKNKKSYTASDGNPLVVSLLQGIQDKKKKYPNISREDYYKLKKKLADNSFKRAIAAFCYSYNGKEWGGYTTISSCERRENYPLERKNYYNQLRQNDVFMQTKITHNDYKKLNPKGCLIYCDPPYAKTTGYSPHFNHHEFWDIMRKWSINNHVFISEYNAPKDFKCVAKKSKTQSLNGKGAGKVVYEKLFKL</sequence>
<dbReference type="InterPro" id="IPR029063">
    <property type="entry name" value="SAM-dependent_MTases_sf"/>
</dbReference>
<dbReference type="GO" id="GO:0032259">
    <property type="term" value="P:methylation"/>
    <property type="evidence" value="ECO:0007669"/>
    <property type="project" value="UniProtKB-KW"/>
</dbReference>
<dbReference type="AlphaFoldDB" id="A0A6C0F959"/>
<organism evidence="6">
    <name type="scientific">viral metagenome</name>
    <dbReference type="NCBI Taxonomy" id="1070528"/>
    <lineage>
        <taxon>unclassified sequences</taxon>
        <taxon>metagenomes</taxon>
        <taxon>organismal metagenomes</taxon>
    </lineage>
</organism>
<evidence type="ECO:0000256" key="3">
    <source>
        <dbReference type="ARBA" id="ARBA00022679"/>
    </source>
</evidence>
<dbReference type="PROSITE" id="PS00092">
    <property type="entry name" value="N6_MTASE"/>
    <property type="match status" value="1"/>
</dbReference>
<accession>A0A6C0F959</accession>
<dbReference type="GO" id="GO:0009007">
    <property type="term" value="F:site-specific DNA-methyltransferase (adenine-specific) activity"/>
    <property type="evidence" value="ECO:0007669"/>
    <property type="project" value="UniProtKB-EC"/>
</dbReference>
<proteinExistence type="predicted"/>
<comment type="catalytic activity">
    <reaction evidence="5">
        <text>a 2'-deoxyadenosine in DNA + S-adenosyl-L-methionine = an N(6)-methyl-2'-deoxyadenosine in DNA + S-adenosyl-L-homocysteine + H(+)</text>
        <dbReference type="Rhea" id="RHEA:15197"/>
        <dbReference type="Rhea" id="RHEA-COMP:12418"/>
        <dbReference type="Rhea" id="RHEA-COMP:12419"/>
        <dbReference type="ChEBI" id="CHEBI:15378"/>
        <dbReference type="ChEBI" id="CHEBI:57856"/>
        <dbReference type="ChEBI" id="CHEBI:59789"/>
        <dbReference type="ChEBI" id="CHEBI:90615"/>
        <dbReference type="ChEBI" id="CHEBI:90616"/>
        <dbReference type="EC" id="2.1.1.72"/>
    </reaction>
</comment>
<keyword evidence="4" id="KW-0949">S-adenosyl-L-methionine</keyword>
<dbReference type="InterPro" id="IPR012327">
    <property type="entry name" value="MeTrfase_D12"/>
</dbReference>
<evidence type="ECO:0000313" key="6">
    <source>
        <dbReference type="EMBL" id="QHT37133.1"/>
    </source>
</evidence>
<name>A0A6C0F959_9ZZZZ</name>
<evidence type="ECO:0000256" key="2">
    <source>
        <dbReference type="ARBA" id="ARBA00022603"/>
    </source>
</evidence>
<dbReference type="Pfam" id="PF02086">
    <property type="entry name" value="MethyltransfD12"/>
    <property type="match status" value="1"/>
</dbReference>